<reference evidence="1 2" key="1">
    <citation type="submission" date="2019-11" db="EMBL/GenBank/DDBJ databases">
        <title>Draft Genome Sequence of Plant Growth-Promoting Rhizosphere-Associated Bacteria.</title>
        <authorList>
            <person name="Vasilyev I.Y."/>
            <person name="Radchenko V."/>
            <person name="Ilnitskaya E.V."/>
        </authorList>
    </citation>
    <scope>NUCLEOTIDE SEQUENCE [LARGE SCALE GENOMIC DNA]</scope>
    <source>
        <strain evidence="1 2">VRA_MhP_f</strain>
    </source>
</reference>
<comment type="caution">
    <text evidence="1">The sequence shown here is derived from an EMBL/GenBank/DDBJ whole genome shotgun (WGS) entry which is preliminary data.</text>
</comment>
<dbReference type="EMBL" id="WKLC01002669">
    <property type="protein sequence ID" value="MSE19360.1"/>
    <property type="molecule type" value="Genomic_DNA"/>
</dbReference>
<feature type="non-terminal residue" evidence="1">
    <location>
        <position position="1"/>
    </location>
</feature>
<dbReference type="AlphaFoldDB" id="A0A7X2MU28"/>
<gene>
    <name evidence="1" type="ORF">GKC49_30945</name>
</gene>
<organism evidence="1 2">
    <name type="scientific">Enterobacter agglomerans</name>
    <name type="common">Erwinia herbicola</name>
    <name type="synonym">Pantoea agglomerans</name>
    <dbReference type="NCBI Taxonomy" id="549"/>
    <lineage>
        <taxon>Bacteria</taxon>
        <taxon>Pseudomonadati</taxon>
        <taxon>Pseudomonadota</taxon>
        <taxon>Gammaproteobacteria</taxon>
        <taxon>Enterobacterales</taxon>
        <taxon>Erwiniaceae</taxon>
        <taxon>Pantoea</taxon>
        <taxon>Pantoea agglomerans group</taxon>
    </lineage>
</organism>
<sequence>RQAVDDGVIVYRQNPLKWHYDSQALIARQYTDNVATLVLNQLARMPEATRQLLGSLACLGASGELSLLSHINATSVSRIQQQLEPAVSGRFITLTGGDYAFTHD</sequence>
<feature type="non-terminal residue" evidence="1">
    <location>
        <position position="104"/>
    </location>
</feature>
<evidence type="ECO:0000313" key="1">
    <source>
        <dbReference type="EMBL" id="MSE19360.1"/>
    </source>
</evidence>
<protein>
    <submittedName>
        <fullName evidence="1">Uncharacterized protein</fullName>
    </submittedName>
</protein>
<name>A0A7X2MU28_ENTAG</name>
<proteinExistence type="predicted"/>
<dbReference type="Proteomes" id="UP000461948">
    <property type="component" value="Unassembled WGS sequence"/>
</dbReference>
<accession>A0A7X2MU28</accession>
<evidence type="ECO:0000313" key="2">
    <source>
        <dbReference type="Proteomes" id="UP000461948"/>
    </source>
</evidence>